<name>A0A6J4SVG0_9ACTN</name>
<feature type="region of interest" description="Disordered" evidence="3">
    <location>
        <begin position="255"/>
        <end position="278"/>
    </location>
</feature>
<dbReference type="Gene3D" id="1.10.340.30">
    <property type="entry name" value="Hypothetical protein, domain 2"/>
    <property type="match status" value="1"/>
</dbReference>
<keyword evidence="2" id="KW-0234">DNA repair</keyword>
<dbReference type="GO" id="GO:0032993">
    <property type="term" value="C:protein-DNA complex"/>
    <property type="evidence" value="ECO:0007669"/>
    <property type="project" value="TreeGrafter"/>
</dbReference>
<evidence type="ECO:0000256" key="2">
    <source>
        <dbReference type="ARBA" id="ARBA00023204"/>
    </source>
</evidence>
<dbReference type="SUPFAM" id="SSF48150">
    <property type="entry name" value="DNA-glycosylase"/>
    <property type="match status" value="1"/>
</dbReference>
<dbReference type="PANTHER" id="PTHR43003">
    <property type="entry name" value="DNA-3-METHYLADENINE GLYCOSYLASE"/>
    <property type="match status" value="1"/>
</dbReference>
<dbReference type="InterPro" id="IPR011257">
    <property type="entry name" value="DNA_glycosylase"/>
</dbReference>
<proteinExistence type="predicted"/>
<evidence type="ECO:0000256" key="3">
    <source>
        <dbReference type="SAM" id="MobiDB-lite"/>
    </source>
</evidence>
<organism evidence="4">
    <name type="scientific">uncultured Solirubrobacteraceae bacterium</name>
    <dbReference type="NCBI Taxonomy" id="1162706"/>
    <lineage>
        <taxon>Bacteria</taxon>
        <taxon>Bacillati</taxon>
        <taxon>Actinomycetota</taxon>
        <taxon>Thermoleophilia</taxon>
        <taxon>Solirubrobacterales</taxon>
        <taxon>Solirubrobacteraceae</taxon>
        <taxon>environmental samples</taxon>
    </lineage>
</organism>
<dbReference type="GO" id="GO:0043916">
    <property type="term" value="F:DNA-7-methylguanine glycosylase activity"/>
    <property type="evidence" value="ECO:0007669"/>
    <property type="project" value="TreeGrafter"/>
</dbReference>
<gene>
    <name evidence="4" type="ORF">AVDCRST_MAG69-2195</name>
</gene>
<dbReference type="GO" id="GO:0005737">
    <property type="term" value="C:cytoplasm"/>
    <property type="evidence" value="ECO:0007669"/>
    <property type="project" value="TreeGrafter"/>
</dbReference>
<accession>A0A6J4SVG0</accession>
<dbReference type="GO" id="GO:0032131">
    <property type="term" value="F:alkylated DNA binding"/>
    <property type="evidence" value="ECO:0007669"/>
    <property type="project" value="TreeGrafter"/>
</dbReference>
<evidence type="ECO:0008006" key="5">
    <source>
        <dbReference type="Google" id="ProtNLM"/>
    </source>
</evidence>
<sequence length="278" mass="30771">MQTAAPSVRTVEVDVVPVGPFRMPGCGRDRVMRRRDAALERLLHVAEEPAVVRAWPAGGRVRIRAEAASREAAEEAVARMRFCLGVDHDLTPFIQAFKREPLIGPLIRRRPWLRPRRRPAPFEALAWAICEQLIDGERAVAIERRLVHRHGRSSRCGRLRDVPSARQIASLAPAEAEACGLSPRRAITMVKAAKEVASGRADLECHESAWQRLRTIPGVGPWTVECLALHATTSCPPATWPTSSWWASWRASAGAPPRTRCGRSLPPTPPSPGWRGRT</sequence>
<reference evidence="4" key="1">
    <citation type="submission" date="2020-02" db="EMBL/GenBank/DDBJ databases">
        <authorList>
            <person name="Meier V. D."/>
        </authorList>
    </citation>
    <scope>NUCLEOTIDE SEQUENCE</scope>
    <source>
        <strain evidence="4">AVDCRST_MAG69</strain>
    </source>
</reference>
<protein>
    <recommendedName>
        <fullName evidence="5">DNA-3-methyladenine glycosylase II</fullName>
    </recommendedName>
</protein>
<dbReference type="EMBL" id="CADCVP010000237">
    <property type="protein sequence ID" value="CAA9506244.1"/>
    <property type="molecule type" value="Genomic_DNA"/>
</dbReference>
<evidence type="ECO:0000256" key="1">
    <source>
        <dbReference type="ARBA" id="ARBA00022763"/>
    </source>
</evidence>
<dbReference type="GO" id="GO:0006285">
    <property type="term" value="P:base-excision repair, AP site formation"/>
    <property type="evidence" value="ECO:0007669"/>
    <property type="project" value="TreeGrafter"/>
</dbReference>
<evidence type="ECO:0000313" key="4">
    <source>
        <dbReference type="EMBL" id="CAA9506244.1"/>
    </source>
</evidence>
<dbReference type="InterPro" id="IPR051912">
    <property type="entry name" value="Alkylbase_DNA_Glycosylase/TA"/>
</dbReference>
<dbReference type="AlphaFoldDB" id="A0A6J4SVG0"/>
<keyword evidence="1" id="KW-0227">DNA damage</keyword>
<dbReference type="PANTHER" id="PTHR43003:SF13">
    <property type="entry name" value="DNA-3-METHYLADENINE GLYCOSYLASE 2"/>
    <property type="match status" value="1"/>
</dbReference>
<dbReference type="GO" id="GO:0006307">
    <property type="term" value="P:DNA alkylation repair"/>
    <property type="evidence" value="ECO:0007669"/>
    <property type="project" value="TreeGrafter"/>
</dbReference>
<dbReference type="GO" id="GO:0008725">
    <property type="term" value="F:DNA-3-methyladenine glycosylase activity"/>
    <property type="evidence" value="ECO:0007669"/>
    <property type="project" value="TreeGrafter"/>
</dbReference>